<evidence type="ECO:0000259" key="14">
    <source>
        <dbReference type="Pfam" id="PF08100"/>
    </source>
</evidence>
<evidence type="ECO:0000256" key="9">
    <source>
        <dbReference type="ARBA" id="ARBA00043054"/>
    </source>
</evidence>
<evidence type="ECO:0000256" key="1">
    <source>
        <dbReference type="ARBA" id="ARBA00011738"/>
    </source>
</evidence>
<evidence type="ECO:0000256" key="10">
    <source>
        <dbReference type="ARBA" id="ARBA00043260"/>
    </source>
</evidence>
<keyword evidence="4" id="KW-0949">S-adenosyl-L-methionine</keyword>
<dbReference type="GO" id="GO:0032259">
    <property type="term" value="P:methylation"/>
    <property type="evidence" value="ECO:0007669"/>
    <property type="project" value="UniProtKB-KW"/>
</dbReference>
<sequence length="313" mass="34927">MHKPVVILLLNSVDILHGMSLLYSLFMNIFDVLAKSKVPLSSKAVAEALGASVRGTQCLLDACVGLKLLETDFQNGEVFYKNTKLSRCYLTKTSSKSMFSTLMFFSSEVYPCIYESEDSILRFMQCMDSYFFLFGKKEIISSFDLSCFKTICDLGGCTGRVAKTCGSLYPESTIIVYDLPKIIQVACEHFTGEKDSKISFQQGNFFEDPIPDADLFILSHILHDWDDETCLKLLKKVYMACNPGGGIFIIEAVLNKTEEGPAIIHLQNVVMLMICEGKERTATEFKTLLVTAGFKDIQFSTKGIITNGILARK</sequence>
<name>A0A8C5P9D7_9ANUR</name>
<accession>A0A8C5P9D7</accession>
<dbReference type="PANTHER" id="PTHR43712">
    <property type="entry name" value="PUTATIVE (AFU_ORTHOLOGUE AFUA_4G14580)-RELATED"/>
    <property type="match status" value="1"/>
</dbReference>
<keyword evidence="12" id="KW-0472">Membrane</keyword>
<feature type="domain" description="O-methyltransferase C-terminal" evidence="13">
    <location>
        <begin position="107"/>
        <end position="295"/>
    </location>
</feature>
<keyword evidence="12" id="KW-0812">Transmembrane</keyword>
<dbReference type="InterPro" id="IPR029063">
    <property type="entry name" value="SAM-dependent_MTases_sf"/>
</dbReference>
<dbReference type="FunFam" id="3.40.50.150:FF:000146">
    <property type="entry name" value="Acetylserotonin O-methyltransferase"/>
    <property type="match status" value="1"/>
</dbReference>
<dbReference type="GeneTree" id="ENSGT00940000161561"/>
<keyword evidence="2" id="KW-0489">Methyltransferase</keyword>
<dbReference type="Pfam" id="PF00891">
    <property type="entry name" value="Methyltransf_2"/>
    <property type="match status" value="1"/>
</dbReference>
<dbReference type="OrthoDB" id="1606438at2759"/>
<dbReference type="EC" id="2.1.1.4" evidence="7"/>
<dbReference type="Pfam" id="PF08100">
    <property type="entry name" value="Dimerisation"/>
    <property type="match status" value="1"/>
</dbReference>
<dbReference type="InterPro" id="IPR016461">
    <property type="entry name" value="COMT-like"/>
</dbReference>
<keyword evidence="16" id="KW-1185">Reference proteome</keyword>
<dbReference type="InterPro" id="IPR036388">
    <property type="entry name" value="WH-like_DNA-bd_sf"/>
</dbReference>
<keyword evidence="3" id="KW-0808">Transferase</keyword>
<dbReference type="GO" id="GO:0030187">
    <property type="term" value="P:melatonin biosynthetic process"/>
    <property type="evidence" value="ECO:0007669"/>
    <property type="project" value="UniProtKB-KW"/>
</dbReference>
<dbReference type="Gene3D" id="1.10.10.10">
    <property type="entry name" value="Winged helix-like DNA-binding domain superfamily/Winged helix DNA-binding domain"/>
    <property type="match status" value="1"/>
</dbReference>
<feature type="domain" description="O-methyltransferase dimerisation" evidence="14">
    <location>
        <begin position="19"/>
        <end position="91"/>
    </location>
</feature>
<dbReference type="SUPFAM" id="SSF53335">
    <property type="entry name" value="S-adenosyl-L-methionine-dependent methyltransferases"/>
    <property type="match status" value="1"/>
</dbReference>
<evidence type="ECO:0000313" key="15">
    <source>
        <dbReference type="Ensembl" id="ENSLLEP00000006462.1"/>
    </source>
</evidence>
<protein>
    <recommendedName>
        <fullName evidence="8">Acetylserotonin O-methyltransferase</fullName>
        <ecNumber evidence="7">2.1.1.4</ecNumber>
    </recommendedName>
    <alternativeName>
        <fullName evidence="9">Hydroxyindole O-methyltransferase</fullName>
    </alternativeName>
</protein>
<evidence type="ECO:0000256" key="6">
    <source>
        <dbReference type="ARBA" id="ARBA00037926"/>
    </source>
</evidence>
<dbReference type="InterPro" id="IPR001077">
    <property type="entry name" value="COMT_C"/>
</dbReference>
<evidence type="ECO:0000259" key="13">
    <source>
        <dbReference type="Pfam" id="PF00891"/>
    </source>
</evidence>
<evidence type="ECO:0000256" key="3">
    <source>
        <dbReference type="ARBA" id="ARBA00022679"/>
    </source>
</evidence>
<keyword evidence="10" id="KW-0471">Melatonin biosynthesis</keyword>
<dbReference type="GO" id="GO:0017096">
    <property type="term" value="F:acetylserotonin O-methyltransferase activity"/>
    <property type="evidence" value="ECO:0007669"/>
    <property type="project" value="UniProtKB-EC"/>
</dbReference>
<evidence type="ECO:0000256" key="8">
    <source>
        <dbReference type="ARBA" id="ARBA00040730"/>
    </source>
</evidence>
<dbReference type="InterPro" id="IPR012967">
    <property type="entry name" value="COMT_dimerisation"/>
</dbReference>
<feature type="transmembrane region" description="Helical" evidence="12">
    <location>
        <begin position="15"/>
        <end position="34"/>
    </location>
</feature>
<comment type="subunit">
    <text evidence="1">Homodimer.</text>
</comment>
<organism evidence="15 16">
    <name type="scientific">Leptobrachium leishanense</name>
    <name type="common">Leishan spiny toad</name>
    <dbReference type="NCBI Taxonomy" id="445787"/>
    <lineage>
        <taxon>Eukaryota</taxon>
        <taxon>Metazoa</taxon>
        <taxon>Chordata</taxon>
        <taxon>Craniata</taxon>
        <taxon>Vertebrata</taxon>
        <taxon>Euteleostomi</taxon>
        <taxon>Amphibia</taxon>
        <taxon>Batrachia</taxon>
        <taxon>Anura</taxon>
        <taxon>Pelobatoidea</taxon>
        <taxon>Megophryidae</taxon>
        <taxon>Leptobrachium</taxon>
    </lineage>
</organism>
<reference evidence="15" key="1">
    <citation type="submission" date="2025-08" db="UniProtKB">
        <authorList>
            <consortium name="Ensembl"/>
        </authorList>
    </citation>
    <scope>IDENTIFICATION</scope>
</reference>
<evidence type="ECO:0000256" key="2">
    <source>
        <dbReference type="ARBA" id="ARBA00022603"/>
    </source>
</evidence>
<keyword evidence="12" id="KW-1133">Transmembrane helix</keyword>
<evidence type="ECO:0000256" key="7">
    <source>
        <dbReference type="ARBA" id="ARBA00039116"/>
    </source>
</evidence>
<dbReference type="AlphaFoldDB" id="A0A8C5P9D7"/>
<feature type="active site" description="Proton acceptor" evidence="11">
    <location>
        <position position="223"/>
    </location>
</feature>
<evidence type="ECO:0000256" key="4">
    <source>
        <dbReference type="ARBA" id="ARBA00022691"/>
    </source>
</evidence>
<dbReference type="GO" id="GO:0046983">
    <property type="term" value="F:protein dimerization activity"/>
    <property type="evidence" value="ECO:0007669"/>
    <property type="project" value="InterPro"/>
</dbReference>
<dbReference type="Ensembl" id="ENSLLET00000006732.1">
    <property type="protein sequence ID" value="ENSLLEP00000006462.1"/>
    <property type="gene ID" value="ENSLLEG00000004088.1"/>
</dbReference>
<proteinExistence type="predicted"/>
<comment type="function">
    <text evidence="5">Catalyzes the transfer of a methyl group onto N-acetylserotonin, producing melatonin (N-acetyl-5-methoxytryptamine).</text>
</comment>
<dbReference type="PROSITE" id="PS51683">
    <property type="entry name" value="SAM_OMT_II"/>
    <property type="match status" value="1"/>
</dbReference>
<dbReference type="Gene3D" id="3.40.50.150">
    <property type="entry name" value="Vaccinia Virus protein VP39"/>
    <property type="match status" value="1"/>
</dbReference>
<evidence type="ECO:0000256" key="11">
    <source>
        <dbReference type="PIRSR" id="PIRSR005739-1"/>
    </source>
</evidence>
<reference evidence="15" key="2">
    <citation type="submission" date="2025-09" db="UniProtKB">
        <authorList>
            <consortium name="Ensembl"/>
        </authorList>
    </citation>
    <scope>IDENTIFICATION</scope>
</reference>
<evidence type="ECO:0000256" key="12">
    <source>
        <dbReference type="SAM" id="Phobius"/>
    </source>
</evidence>
<dbReference type="FunFam" id="1.10.10.10:FF:000358">
    <property type="entry name" value="Acetylserotonin O-methyltransferase"/>
    <property type="match status" value="1"/>
</dbReference>
<dbReference type="PIRSF" id="PIRSF005739">
    <property type="entry name" value="O-mtase"/>
    <property type="match status" value="1"/>
</dbReference>
<evidence type="ECO:0000256" key="5">
    <source>
        <dbReference type="ARBA" id="ARBA00037645"/>
    </source>
</evidence>
<comment type="pathway">
    <text evidence="6">Aromatic compound metabolism; melatonin biosynthesis; melatonin from serotonin: step 1/2.</text>
</comment>
<dbReference type="Proteomes" id="UP000694569">
    <property type="component" value="Unplaced"/>
</dbReference>
<dbReference type="PANTHER" id="PTHR43712:SF2">
    <property type="entry name" value="O-METHYLTRANSFERASE CICE"/>
    <property type="match status" value="1"/>
</dbReference>
<evidence type="ECO:0000313" key="16">
    <source>
        <dbReference type="Proteomes" id="UP000694569"/>
    </source>
</evidence>